<dbReference type="PANTHER" id="PTHR11042">
    <property type="entry name" value="EUKARYOTIC TRANSLATION INITIATION FACTOR 2-ALPHA KINASE EIF2-ALPHA KINASE -RELATED"/>
    <property type="match status" value="1"/>
</dbReference>
<feature type="region of interest" description="Disordered" evidence="6">
    <location>
        <begin position="191"/>
        <end position="213"/>
    </location>
</feature>
<gene>
    <name evidence="8" type="ORF">BT63DRAFT_453174</name>
</gene>
<dbReference type="PANTHER" id="PTHR11042:SF190">
    <property type="entry name" value="MITOSIS INHIBITOR PROTEIN KINASE MIK1"/>
    <property type="match status" value="1"/>
</dbReference>
<keyword evidence="2" id="KW-0547">Nucleotide-binding</keyword>
<evidence type="ECO:0000256" key="1">
    <source>
        <dbReference type="ARBA" id="ARBA00022679"/>
    </source>
</evidence>
<feature type="compositionally biased region" description="Polar residues" evidence="6">
    <location>
        <begin position="804"/>
        <end position="816"/>
    </location>
</feature>
<organism evidence="8 9">
    <name type="scientific">Microthyrium microscopicum</name>
    <dbReference type="NCBI Taxonomy" id="703497"/>
    <lineage>
        <taxon>Eukaryota</taxon>
        <taxon>Fungi</taxon>
        <taxon>Dikarya</taxon>
        <taxon>Ascomycota</taxon>
        <taxon>Pezizomycotina</taxon>
        <taxon>Dothideomycetes</taxon>
        <taxon>Dothideomycetes incertae sedis</taxon>
        <taxon>Microthyriales</taxon>
        <taxon>Microthyriaceae</taxon>
        <taxon>Microthyrium</taxon>
    </lineage>
</organism>
<dbReference type="AlphaFoldDB" id="A0A6A6UEV2"/>
<feature type="compositionally biased region" description="Polar residues" evidence="6">
    <location>
        <begin position="448"/>
        <end position="460"/>
    </location>
</feature>
<keyword evidence="3 8" id="KW-0418">Kinase</keyword>
<feature type="region of interest" description="Disordered" evidence="6">
    <location>
        <begin position="773"/>
        <end position="816"/>
    </location>
</feature>
<keyword evidence="1" id="KW-0808">Transferase</keyword>
<proteinExistence type="inferred from homology"/>
<feature type="compositionally biased region" description="Polar residues" evidence="6">
    <location>
        <begin position="298"/>
        <end position="314"/>
    </location>
</feature>
<reference evidence="8" key="1">
    <citation type="journal article" date="2020" name="Stud. Mycol.">
        <title>101 Dothideomycetes genomes: a test case for predicting lifestyles and emergence of pathogens.</title>
        <authorList>
            <person name="Haridas S."/>
            <person name="Albert R."/>
            <person name="Binder M."/>
            <person name="Bloem J."/>
            <person name="Labutti K."/>
            <person name="Salamov A."/>
            <person name="Andreopoulos B."/>
            <person name="Baker S."/>
            <person name="Barry K."/>
            <person name="Bills G."/>
            <person name="Bluhm B."/>
            <person name="Cannon C."/>
            <person name="Castanera R."/>
            <person name="Culley D."/>
            <person name="Daum C."/>
            <person name="Ezra D."/>
            <person name="Gonzalez J."/>
            <person name="Henrissat B."/>
            <person name="Kuo A."/>
            <person name="Liang C."/>
            <person name="Lipzen A."/>
            <person name="Lutzoni F."/>
            <person name="Magnuson J."/>
            <person name="Mondo S."/>
            <person name="Nolan M."/>
            <person name="Ohm R."/>
            <person name="Pangilinan J."/>
            <person name="Park H.-J."/>
            <person name="Ramirez L."/>
            <person name="Alfaro M."/>
            <person name="Sun H."/>
            <person name="Tritt A."/>
            <person name="Yoshinaga Y."/>
            <person name="Zwiers L.-H."/>
            <person name="Turgeon B."/>
            <person name="Goodwin S."/>
            <person name="Spatafora J."/>
            <person name="Crous P."/>
            <person name="Grigoriev I."/>
        </authorList>
    </citation>
    <scope>NUCLEOTIDE SEQUENCE</scope>
    <source>
        <strain evidence="8">CBS 115976</strain>
    </source>
</reference>
<feature type="region of interest" description="Disordered" evidence="6">
    <location>
        <begin position="497"/>
        <end position="541"/>
    </location>
</feature>
<dbReference type="Pfam" id="PF00069">
    <property type="entry name" value="Pkinase"/>
    <property type="match status" value="1"/>
</dbReference>
<dbReference type="InterPro" id="IPR000719">
    <property type="entry name" value="Prot_kinase_dom"/>
</dbReference>
<feature type="compositionally biased region" description="Basic and acidic residues" evidence="6">
    <location>
        <begin position="150"/>
        <end position="173"/>
    </location>
</feature>
<feature type="region of interest" description="Disordered" evidence="6">
    <location>
        <begin position="282"/>
        <end position="404"/>
    </location>
</feature>
<sequence>MDYSPHHEVGGTMHLPSPTHAQYIDRFAAAEIRRSLSRSPSKPQRYNLQSPSHTPIATSPFSISRTQTPRAQQSTFGLFQLSQQNTPESPAPKKKFSIRRPLRSTRMGGNRTPLRRGASDGSHNSNSPPNENGDENRFGSDSSDGSASKPVKESTRSPRFRFDTHDTPVKFEVPRPRPETLLVLSETVPARASPLKRNDAPLSSEEQQFGTPVKRRSLHGANFGADFDIFSQSVHQQLFSTPIAAPQDQLNIQQPSERPLRHQASVNEGAFGSFSSPAIKRASSLRKSGRQPHLFSRSRGTNDSLQEVASQSSPAPGVKARNRFSLDGSQLGHLSPFQTRPTTTSSFTTSNSLFGNPQALQSTNSLHSPSTLTPSHQPSFYFPTTTHQPHPLSRALVPSSSGSSLLEETNMAPLQNNGNSKVMGKPPLPTNKHPLLSKSLPIGATRPTINTDNDSSSDGSFATPAPAHRLQIHPGGYNSTGLVSKRNRHPEFHPYNDTERFAMPDTPSKRASFPPVTTTPFRQSVQSHDYTPFQEPTTPLVFDTERRKTSPFGLFGKLNASSSHNLFGGDIVRRSSFVSEDGDAGSKEAQDSQSSADELPPTPTKFGSSGRVKATSLRSSLFGRRTSLGPDTFAPVTTPSPSDEPAPRLTRKGEHDFYSVDDSPLAVKAAKRPRSPKRSPIANHVKKMFSRTMLPPVPRSTPRSTPIQPVIFEEDEAVAQEPPLSQKANTPRFDSGLSPVSSPDITETPSKMPPPPQYQLRSITKTVRGAVTPVQDNSGRTSPHTPSGGLSPPDPGRLSISGFKRSTNALPATPTASRDNLFGFSVAVQADVDTSITARFSTVTVLAQGEFSVVYKASDPVESVFGTGNSPSSGRVCVVKKSKKQYVGNRDRAKKLREVEILRTLRGQNHILEYRDSWEADYHLYIQTEYCERGSLRRFLAVAGNKARIDDFRVWKILAEMTMGLREIHNAGFIHLDLKPANIFITEDRCLKIGDFGLASSWPVSKGVDGEGDREYIAPEVLQGRFDKPVDVFALGLIALEIACNTFLPENGPNWQALRSGDISSLPALTNNPESHLDRDINGEPIMGSSSDSSSPLRPQPFFGLRQPPLFMQYEEDDNSLDGLVRSMLAREASDRPTAEQIFRHQGLQWVHTRSQLGATIFEGNWGPTDGDVTTTRQLNFTSQDADVEMSDI</sequence>
<feature type="compositionally biased region" description="Polar residues" evidence="6">
    <location>
        <begin position="738"/>
        <end position="749"/>
    </location>
</feature>
<feature type="compositionally biased region" description="Polar residues" evidence="6">
    <location>
        <begin position="353"/>
        <end position="388"/>
    </location>
</feature>
<dbReference type="Proteomes" id="UP000799302">
    <property type="component" value="Unassembled WGS sequence"/>
</dbReference>
<feature type="compositionally biased region" description="Polar residues" evidence="6">
    <location>
        <begin position="121"/>
        <end position="130"/>
    </location>
</feature>
<evidence type="ECO:0000256" key="6">
    <source>
        <dbReference type="SAM" id="MobiDB-lite"/>
    </source>
</evidence>
<feature type="region of interest" description="Disordered" evidence="6">
    <location>
        <begin position="448"/>
        <end position="485"/>
    </location>
</feature>
<dbReference type="Gene3D" id="1.10.510.10">
    <property type="entry name" value="Transferase(Phosphotransferase) domain 1"/>
    <property type="match status" value="1"/>
</dbReference>
<dbReference type="OrthoDB" id="5337378at2759"/>
<evidence type="ECO:0000256" key="3">
    <source>
        <dbReference type="ARBA" id="ARBA00022777"/>
    </source>
</evidence>
<keyword evidence="9" id="KW-1185">Reference proteome</keyword>
<feature type="compositionally biased region" description="Basic residues" evidence="6">
    <location>
        <begin position="92"/>
        <end position="103"/>
    </location>
</feature>
<dbReference type="Gene3D" id="3.30.200.20">
    <property type="entry name" value="Phosphorylase Kinase, domain 1"/>
    <property type="match status" value="1"/>
</dbReference>
<dbReference type="PROSITE" id="PS50011">
    <property type="entry name" value="PROTEIN_KINASE_DOM"/>
    <property type="match status" value="1"/>
</dbReference>
<feature type="compositionally biased region" description="Low complexity" evidence="6">
    <location>
        <begin position="335"/>
        <end position="352"/>
    </location>
</feature>
<evidence type="ECO:0000256" key="2">
    <source>
        <dbReference type="ARBA" id="ARBA00022741"/>
    </source>
</evidence>
<feature type="domain" description="Protein kinase" evidence="7">
    <location>
        <begin position="840"/>
        <end position="1148"/>
    </location>
</feature>
<dbReference type="SUPFAM" id="SSF56112">
    <property type="entry name" value="Protein kinase-like (PK-like)"/>
    <property type="match status" value="1"/>
</dbReference>
<feature type="compositionally biased region" description="Polar residues" evidence="6">
    <location>
        <begin position="774"/>
        <end position="785"/>
    </location>
</feature>
<dbReference type="EMBL" id="MU004233">
    <property type="protein sequence ID" value="KAF2670809.1"/>
    <property type="molecule type" value="Genomic_DNA"/>
</dbReference>
<feature type="region of interest" description="Disordered" evidence="6">
    <location>
        <begin position="579"/>
        <end position="679"/>
    </location>
</feature>
<dbReference type="SMART" id="SM00220">
    <property type="entry name" value="S_TKc"/>
    <property type="match status" value="1"/>
</dbReference>
<name>A0A6A6UEV2_9PEZI</name>
<dbReference type="GO" id="GO:0005634">
    <property type="term" value="C:nucleus"/>
    <property type="evidence" value="ECO:0007669"/>
    <property type="project" value="TreeGrafter"/>
</dbReference>
<dbReference type="GO" id="GO:0005524">
    <property type="term" value="F:ATP binding"/>
    <property type="evidence" value="ECO:0007669"/>
    <property type="project" value="UniProtKB-KW"/>
</dbReference>
<evidence type="ECO:0000259" key="7">
    <source>
        <dbReference type="PROSITE" id="PS50011"/>
    </source>
</evidence>
<evidence type="ECO:0000256" key="4">
    <source>
        <dbReference type="ARBA" id="ARBA00022840"/>
    </source>
</evidence>
<dbReference type="GO" id="GO:0004713">
    <property type="term" value="F:protein tyrosine kinase activity"/>
    <property type="evidence" value="ECO:0007669"/>
    <property type="project" value="TreeGrafter"/>
</dbReference>
<evidence type="ECO:0000313" key="9">
    <source>
        <dbReference type="Proteomes" id="UP000799302"/>
    </source>
</evidence>
<evidence type="ECO:0000256" key="5">
    <source>
        <dbReference type="ARBA" id="ARBA00037982"/>
    </source>
</evidence>
<feature type="region of interest" description="Disordered" evidence="6">
    <location>
        <begin position="1"/>
        <end position="20"/>
    </location>
</feature>
<feature type="compositionally biased region" description="Polar residues" evidence="6">
    <location>
        <begin position="515"/>
        <end position="537"/>
    </location>
</feature>
<feature type="compositionally biased region" description="Polar residues" evidence="6">
    <location>
        <begin position="37"/>
        <end position="88"/>
    </location>
</feature>
<feature type="region of interest" description="Disordered" evidence="6">
    <location>
        <begin position="721"/>
        <end position="759"/>
    </location>
</feature>
<evidence type="ECO:0000313" key="8">
    <source>
        <dbReference type="EMBL" id="KAF2670809.1"/>
    </source>
</evidence>
<accession>A0A6A6UEV2</accession>
<comment type="similarity">
    <text evidence="5">Belongs to the protein kinase superfamily. Ser/Thr protein kinase family. GCN2 subfamily.</text>
</comment>
<feature type="region of interest" description="Disordered" evidence="6">
    <location>
        <begin position="35"/>
        <end position="173"/>
    </location>
</feature>
<dbReference type="InterPro" id="IPR008271">
    <property type="entry name" value="Ser/Thr_kinase_AS"/>
</dbReference>
<keyword evidence="4" id="KW-0067">ATP-binding</keyword>
<dbReference type="InterPro" id="IPR011009">
    <property type="entry name" value="Kinase-like_dom_sf"/>
</dbReference>
<dbReference type="GO" id="GO:0005737">
    <property type="term" value="C:cytoplasm"/>
    <property type="evidence" value="ECO:0007669"/>
    <property type="project" value="TreeGrafter"/>
</dbReference>
<dbReference type="GO" id="GO:0110031">
    <property type="term" value="P:negative regulation of G2/MI transition of meiotic cell cycle"/>
    <property type="evidence" value="ECO:0007669"/>
    <property type="project" value="TreeGrafter"/>
</dbReference>
<protein>
    <submittedName>
        <fullName evidence="8">Kinase-like protein</fullName>
    </submittedName>
</protein>
<dbReference type="InterPro" id="IPR050339">
    <property type="entry name" value="CC_SR_Kinase"/>
</dbReference>
<dbReference type="PROSITE" id="PS00108">
    <property type="entry name" value="PROTEIN_KINASE_ST"/>
    <property type="match status" value="1"/>
</dbReference>